<dbReference type="Pfam" id="PF00126">
    <property type="entry name" value="HTH_1"/>
    <property type="match status" value="1"/>
</dbReference>
<dbReference type="Gene3D" id="6.10.140.1580">
    <property type="match status" value="1"/>
</dbReference>
<dbReference type="GO" id="GO:0032259">
    <property type="term" value="P:methylation"/>
    <property type="evidence" value="ECO:0007669"/>
    <property type="project" value="UniProtKB-KW"/>
</dbReference>
<feature type="domain" description="HTH lysR-type" evidence="4">
    <location>
        <begin position="4"/>
        <end position="61"/>
    </location>
</feature>
<dbReference type="PRINTS" id="PR00039">
    <property type="entry name" value="HTHLYSR"/>
</dbReference>
<dbReference type="SUPFAM" id="SSF46785">
    <property type="entry name" value="Winged helix' DNA-binding domain"/>
    <property type="match status" value="1"/>
</dbReference>
<dbReference type="RefSeq" id="WP_311349880.1">
    <property type="nucleotide sequence ID" value="NZ_JAVRHR010000001.1"/>
</dbReference>
<dbReference type="SUPFAM" id="SSF53335">
    <property type="entry name" value="S-adenosyl-L-methionine-dependent methyltransferases"/>
    <property type="match status" value="1"/>
</dbReference>
<evidence type="ECO:0000259" key="4">
    <source>
        <dbReference type="PROSITE" id="PS50931"/>
    </source>
</evidence>
<dbReference type="PROSITE" id="PS50931">
    <property type="entry name" value="HTH_LYSR"/>
    <property type="match status" value="1"/>
</dbReference>
<organism evidence="5 6">
    <name type="scientific">Croceitalea rosinachiae</name>
    <dbReference type="NCBI Taxonomy" id="3075596"/>
    <lineage>
        <taxon>Bacteria</taxon>
        <taxon>Pseudomonadati</taxon>
        <taxon>Bacteroidota</taxon>
        <taxon>Flavobacteriia</taxon>
        <taxon>Flavobacteriales</taxon>
        <taxon>Flavobacteriaceae</taxon>
        <taxon>Croceitalea</taxon>
    </lineage>
</organism>
<dbReference type="Proteomes" id="UP001255246">
    <property type="component" value="Unassembled WGS sequence"/>
</dbReference>
<evidence type="ECO:0000256" key="1">
    <source>
        <dbReference type="ARBA" id="ARBA00009437"/>
    </source>
</evidence>
<name>A0ABU3A817_9FLAO</name>
<keyword evidence="5" id="KW-0489">Methyltransferase</keyword>
<sequence>MSFIEIKHLRLIDTIERVGTLKNAAERLYLTQSALSHQLKELEARLETRIFHRIKNKLVFTPAGKELRDAGKEILERLEVLEGKIHEINKDNIKDYIHGYSDEETIRLNDQAGSISEILHWDSKWEEGSLVLEAGCGVGAQTKIIAPMNSRASFVSVDLSSSSIEKAKVAIAKEDIGNVRFQLADIFELPYKDGHFDHVFVCFVLEHLTRPMDALKELKRVLRSNGTITIIEGDHGSTYFHPDSKNARKAVEAQVMLQEKRGGNANIGRELYPILSDAGFNSIKVSPRQVYVDDSKPELLEGFIRNTFTAMIKGISEEALAQKIIDRDEIDSGIEDLYRTSNGGGTFCYTFFKAKATKNLVP</sequence>
<keyword evidence="6" id="KW-1185">Reference proteome</keyword>
<keyword evidence="5" id="KW-0808">Transferase</keyword>
<evidence type="ECO:0000313" key="5">
    <source>
        <dbReference type="EMBL" id="MDT0606324.1"/>
    </source>
</evidence>
<gene>
    <name evidence="5" type="ORF">RM706_04760</name>
</gene>
<evidence type="ECO:0000256" key="2">
    <source>
        <dbReference type="ARBA" id="ARBA00023015"/>
    </source>
</evidence>
<dbReference type="GO" id="GO:0008168">
    <property type="term" value="F:methyltransferase activity"/>
    <property type="evidence" value="ECO:0007669"/>
    <property type="project" value="UniProtKB-KW"/>
</dbReference>
<evidence type="ECO:0000256" key="3">
    <source>
        <dbReference type="ARBA" id="ARBA00023163"/>
    </source>
</evidence>
<dbReference type="InterPro" id="IPR000847">
    <property type="entry name" value="LysR_HTH_N"/>
</dbReference>
<proteinExistence type="inferred from homology"/>
<dbReference type="Gene3D" id="1.10.10.10">
    <property type="entry name" value="Winged helix-like DNA-binding domain superfamily/Winged helix DNA-binding domain"/>
    <property type="match status" value="1"/>
</dbReference>
<keyword evidence="2" id="KW-0805">Transcription regulation</keyword>
<comment type="caution">
    <text evidence="5">The sequence shown here is derived from an EMBL/GenBank/DDBJ whole genome shotgun (WGS) entry which is preliminary data.</text>
</comment>
<dbReference type="Gene3D" id="3.40.50.150">
    <property type="entry name" value="Vaccinia Virus protein VP39"/>
    <property type="match status" value="1"/>
</dbReference>
<dbReference type="Pfam" id="PF08241">
    <property type="entry name" value="Methyltransf_11"/>
    <property type="match status" value="1"/>
</dbReference>
<dbReference type="EMBL" id="JAVRHR010000001">
    <property type="protein sequence ID" value="MDT0606324.1"/>
    <property type="molecule type" value="Genomic_DNA"/>
</dbReference>
<dbReference type="InterPro" id="IPR013216">
    <property type="entry name" value="Methyltransf_11"/>
</dbReference>
<comment type="similarity">
    <text evidence="1">Belongs to the LysR transcriptional regulatory family.</text>
</comment>
<protein>
    <submittedName>
        <fullName evidence="5">Methyltransferase domain-containing protein</fullName>
    </submittedName>
</protein>
<dbReference type="PANTHER" id="PTHR30126:SF25">
    <property type="entry name" value="HTH-TYPE TRANSCRIPTIONAL REGULATOR METR"/>
    <property type="match status" value="1"/>
</dbReference>
<dbReference type="InterPro" id="IPR036390">
    <property type="entry name" value="WH_DNA-bd_sf"/>
</dbReference>
<reference evidence="5 6" key="1">
    <citation type="submission" date="2023-09" db="EMBL/GenBank/DDBJ databases">
        <authorList>
            <person name="Rey-Velasco X."/>
        </authorList>
    </citation>
    <scope>NUCLEOTIDE SEQUENCE [LARGE SCALE GENOMIC DNA]</scope>
    <source>
        <strain evidence="5 6">F388</strain>
    </source>
</reference>
<dbReference type="InterPro" id="IPR029063">
    <property type="entry name" value="SAM-dependent_MTases_sf"/>
</dbReference>
<evidence type="ECO:0000313" key="6">
    <source>
        <dbReference type="Proteomes" id="UP001255246"/>
    </source>
</evidence>
<dbReference type="PANTHER" id="PTHR30126">
    <property type="entry name" value="HTH-TYPE TRANSCRIPTIONAL REGULATOR"/>
    <property type="match status" value="1"/>
</dbReference>
<dbReference type="InterPro" id="IPR036388">
    <property type="entry name" value="WH-like_DNA-bd_sf"/>
</dbReference>
<accession>A0ABU3A817</accession>
<keyword evidence="3" id="KW-0804">Transcription</keyword>
<dbReference type="CDD" id="cd02440">
    <property type="entry name" value="AdoMet_MTases"/>
    <property type="match status" value="1"/>
</dbReference>